<dbReference type="GO" id="GO:0016757">
    <property type="term" value="F:glycosyltransferase activity"/>
    <property type="evidence" value="ECO:0007669"/>
    <property type="project" value="InterPro"/>
</dbReference>
<organism evidence="3 4">
    <name type="scientific">Chitinophaga fulva</name>
    <dbReference type="NCBI Taxonomy" id="2728842"/>
    <lineage>
        <taxon>Bacteria</taxon>
        <taxon>Pseudomonadati</taxon>
        <taxon>Bacteroidota</taxon>
        <taxon>Chitinophagia</taxon>
        <taxon>Chitinophagales</taxon>
        <taxon>Chitinophagaceae</taxon>
        <taxon>Chitinophaga</taxon>
    </lineage>
</organism>
<sequence length="386" mass="44140">MKVLIIHNEYGKYSGEEAVVDQMGQMLQNNGHEVGFFRRTTAGLRESLTGQVKVFFSGIYSYQGVHELRKELKRFCPDVINIHNLYPFISPAALFECKAAKIPVVMTVHNYRLICPTGLFMRDGKPCEHCLEHKNEWGCIRFNCEGSRLKSVAYALRGYVARKWRAYHQNVDRYICLTSFQKSKLIQAGFDEEKIAVIPNSINTPGPYEPATGNYVAYSGRFSYEKGWDMLIDIARKHPEISFCLAGQKMEAHLHPVPIPANVVFRGFLDKQEMADFYRNARFLIVPSRVYEGFPLSLLEAISWGKPIIAPNHAGFHDIVGSGDEAIGYLFTPGDINDLEAKITILWNNPHLTWYYGRKSFAKFTAFYESTVVYQQWNSLFTSLLK</sequence>
<dbReference type="RefSeq" id="WP_169224340.1">
    <property type="nucleotide sequence ID" value="NZ_JABBGC010000001.1"/>
</dbReference>
<dbReference type="AlphaFoldDB" id="A0A848GKP1"/>
<evidence type="ECO:0000259" key="1">
    <source>
        <dbReference type="Pfam" id="PF00534"/>
    </source>
</evidence>
<dbReference type="InterPro" id="IPR001296">
    <property type="entry name" value="Glyco_trans_1"/>
</dbReference>
<dbReference type="SUPFAM" id="SSF53756">
    <property type="entry name" value="UDP-Glycosyltransferase/glycogen phosphorylase"/>
    <property type="match status" value="1"/>
</dbReference>
<gene>
    <name evidence="3" type="ORF">HHL17_08665</name>
</gene>
<dbReference type="EMBL" id="JABBGC010000001">
    <property type="protein sequence ID" value="NML37270.1"/>
    <property type="molecule type" value="Genomic_DNA"/>
</dbReference>
<proteinExistence type="predicted"/>
<comment type="caution">
    <text evidence="3">The sequence shown here is derived from an EMBL/GenBank/DDBJ whole genome shotgun (WGS) entry which is preliminary data.</text>
</comment>
<dbReference type="Pfam" id="PF13439">
    <property type="entry name" value="Glyco_transf_4"/>
    <property type="match status" value="1"/>
</dbReference>
<dbReference type="Gene3D" id="3.40.50.2000">
    <property type="entry name" value="Glycogen Phosphorylase B"/>
    <property type="match status" value="2"/>
</dbReference>
<protein>
    <submittedName>
        <fullName evidence="3">Glycosyltransferase family 4 protein</fullName>
    </submittedName>
</protein>
<dbReference type="InterPro" id="IPR050194">
    <property type="entry name" value="Glycosyltransferase_grp1"/>
</dbReference>
<dbReference type="Pfam" id="PF00534">
    <property type="entry name" value="Glycos_transf_1"/>
    <property type="match status" value="1"/>
</dbReference>
<dbReference type="CDD" id="cd03801">
    <property type="entry name" value="GT4_PimA-like"/>
    <property type="match status" value="1"/>
</dbReference>
<feature type="domain" description="Glycosyl transferase family 1" evidence="1">
    <location>
        <begin position="211"/>
        <end position="351"/>
    </location>
</feature>
<feature type="domain" description="Glycosyltransferase subfamily 4-like N-terminal" evidence="2">
    <location>
        <begin position="14"/>
        <end position="204"/>
    </location>
</feature>
<dbReference type="InterPro" id="IPR028098">
    <property type="entry name" value="Glyco_trans_4-like_N"/>
</dbReference>
<name>A0A848GKP1_9BACT</name>
<keyword evidence="3" id="KW-0808">Transferase</keyword>
<evidence type="ECO:0000313" key="4">
    <source>
        <dbReference type="Proteomes" id="UP000583266"/>
    </source>
</evidence>
<dbReference type="PANTHER" id="PTHR45947:SF13">
    <property type="entry name" value="TRANSFERASE"/>
    <property type="match status" value="1"/>
</dbReference>
<evidence type="ECO:0000313" key="3">
    <source>
        <dbReference type="EMBL" id="NML37270.1"/>
    </source>
</evidence>
<evidence type="ECO:0000259" key="2">
    <source>
        <dbReference type="Pfam" id="PF13439"/>
    </source>
</evidence>
<keyword evidence="4" id="KW-1185">Reference proteome</keyword>
<reference evidence="3 4" key="1">
    <citation type="submission" date="2020-04" db="EMBL/GenBank/DDBJ databases">
        <title>Chitinophaga sp. G-6-1-13 sp. nov., isolated from soil.</title>
        <authorList>
            <person name="Dahal R.H."/>
            <person name="Chaudhary D.K."/>
        </authorList>
    </citation>
    <scope>NUCLEOTIDE SEQUENCE [LARGE SCALE GENOMIC DNA]</scope>
    <source>
        <strain evidence="3 4">G-6-1-13</strain>
    </source>
</reference>
<dbReference type="PANTHER" id="PTHR45947">
    <property type="entry name" value="SULFOQUINOVOSYL TRANSFERASE SQD2"/>
    <property type="match status" value="1"/>
</dbReference>
<accession>A0A848GKP1</accession>
<dbReference type="Proteomes" id="UP000583266">
    <property type="component" value="Unassembled WGS sequence"/>
</dbReference>